<organism evidence="2 3">
    <name type="scientific">Nocardia bovistercoris</name>
    <dbReference type="NCBI Taxonomy" id="2785916"/>
    <lineage>
        <taxon>Bacteria</taxon>
        <taxon>Bacillati</taxon>
        <taxon>Actinomycetota</taxon>
        <taxon>Actinomycetes</taxon>
        <taxon>Mycobacteriales</taxon>
        <taxon>Nocardiaceae</taxon>
        <taxon>Nocardia</taxon>
    </lineage>
</organism>
<reference evidence="2" key="1">
    <citation type="submission" date="2020-11" db="EMBL/GenBank/DDBJ databases">
        <title>Nocardia NEAU-351.nov., a novel actinomycete isolated from the cow dung.</title>
        <authorList>
            <person name="Zhang X."/>
        </authorList>
    </citation>
    <scope>NUCLEOTIDE SEQUENCE</scope>
    <source>
        <strain evidence="2">NEAU-351</strain>
    </source>
</reference>
<keyword evidence="3" id="KW-1185">Reference proteome</keyword>
<evidence type="ECO:0000256" key="1">
    <source>
        <dbReference type="SAM" id="MobiDB-lite"/>
    </source>
</evidence>
<dbReference type="Proteomes" id="UP000655751">
    <property type="component" value="Unassembled WGS sequence"/>
</dbReference>
<dbReference type="AlphaFoldDB" id="A0A931N6G8"/>
<evidence type="ECO:0000313" key="3">
    <source>
        <dbReference type="Proteomes" id="UP000655751"/>
    </source>
</evidence>
<name>A0A931N6G8_9NOCA</name>
<dbReference type="RefSeq" id="WP_196152841.1">
    <property type="nucleotide sequence ID" value="NZ_JADMLG010000015.1"/>
</dbReference>
<feature type="region of interest" description="Disordered" evidence="1">
    <location>
        <begin position="51"/>
        <end position="78"/>
    </location>
</feature>
<dbReference type="EMBL" id="JADMLG010000015">
    <property type="protein sequence ID" value="MBH0780501.1"/>
    <property type="molecule type" value="Genomic_DNA"/>
</dbReference>
<proteinExistence type="predicted"/>
<protein>
    <submittedName>
        <fullName evidence="2">Uncharacterized protein</fullName>
    </submittedName>
</protein>
<accession>A0A931N6G8</accession>
<comment type="caution">
    <text evidence="2">The sequence shown here is derived from an EMBL/GenBank/DDBJ whole genome shotgun (WGS) entry which is preliminary data.</text>
</comment>
<sequence length="159" mass="18057">MGARRGHAGIRAAADRARTDDDRRLFSSKLWIASSNIEIAALDADQGIPRRYRRESPEDGSRRCRSLSRASEHTHFEGKTAGRRVSLLRPDGQMFTAMLDGRRNQELARNLAFSMINSREKMVRVHLARRGVPVGVEFVWRLVTQTPERLSMSVLAALW</sequence>
<gene>
    <name evidence="2" type="ORF">IT779_29930</name>
</gene>
<evidence type="ECO:0000313" key="2">
    <source>
        <dbReference type="EMBL" id="MBH0780501.1"/>
    </source>
</evidence>